<accession>A0ABX0W4X6</accession>
<dbReference type="RefSeq" id="WP_167639372.1">
    <property type="nucleotide sequence ID" value="NZ_JAATOP010000017.1"/>
</dbReference>
<evidence type="ECO:0000256" key="4">
    <source>
        <dbReference type="ARBA" id="ARBA00023136"/>
    </source>
</evidence>
<dbReference type="Pfam" id="PF02600">
    <property type="entry name" value="DsbB"/>
    <property type="match status" value="1"/>
</dbReference>
<evidence type="ECO:0000256" key="5">
    <source>
        <dbReference type="SAM" id="Phobius"/>
    </source>
</evidence>
<protein>
    <submittedName>
        <fullName evidence="6">Disulfide bond formation protein B</fullName>
    </submittedName>
</protein>
<evidence type="ECO:0000313" key="7">
    <source>
        <dbReference type="Proteomes" id="UP000709466"/>
    </source>
</evidence>
<feature type="transmembrane region" description="Helical" evidence="5">
    <location>
        <begin position="6"/>
        <end position="26"/>
    </location>
</feature>
<dbReference type="InterPro" id="IPR024199">
    <property type="entry name" value="Uncharacterised_DsbB"/>
</dbReference>
<proteinExistence type="predicted"/>
<evidence type="ECO:0000256" key="1">
    <source>
        <dbReference type="ARBA" id="ARBA00004141"/>
    </source>
</evidence>
<dbReference type="EMBL" id="JAATOP010000017">
    <property type="protein sequence ID" value="NIY73992.1"/>
    <property type="molecule type" value="Genomic_DNA"/>
</dbReference>
<dbReference type="InterPro" id="IPR003752">
    <property type="entry name" value="DiS_bond_form_DsbB/BdbC"/>
</dbReference>
<dbReference type="Gene3D" id="1.20.1550.10">
    <property type="entry name" value="DsbB-like"/>
    <property type="match status" value="1"/>
</dbReference>
<evidence type="ECO:0000313" key="6">
    <source>
        <dbReference type="EMBL" id="NIY73992.1"/>
    </source>
</evidence>
<dbReference type="PIRSF" id="PIRSF033913">
    <property type="entry name" value="S-S_format_DsbB"/>
    <property type="match status" value="1"/>
</dbReference>
<organism evidence="6 7">
    <name type="scientific">Marivivens donghaensis</name>
    <dbReference type="NCBI Taxonomy" id="1699413"/>
    <lineage>
        <taxon>Bacteria</taxon>
        <taxon>Pseudomonadati</taxon>
        <taxon>Pseudomonadota</taxon>
        <taxon>Alphaproteobacteria</taxon>
        <taxon>Rhodobacterales</taxon>
        <taxon>Paracoccaceae</taxon>
        <taxon>Marivivens group</taxon>
        <taxon>Marivivens</taxon>
    </lineage>
</organism>
<gene>
    <name evidence="6" type="ORF">HCZ30_16325</name>
</gene>
<evidence type="ECO:0000256" key="3">
    <source>
        <dbReference type="ARBA" id="ARBA00022989"/>
    </source>
</evidence>
<evidence type="ECO:0000256" key="2">
    <source>
        <dbReference type="ARBA" id="ARBA00022692"/>
    </source>
</evidence>
<dbReference type="InterPro" id="IPR023380">
    <property type="entry name" value="DsbB-like_sf"/>
</dbReference>
<feature type="transmembrane region" description="Helical" evidence="5">
    <location>
        <begin position="47"/>
        <end position="72"/>
    </location>
</feature>
<keyword evidence="3 5" id="KW-1133">Transmembrane helix</keyword>
<dbReference type="SUPFAM" id="SSF158442">
    <property type="entry name" value="DsbB-like"/>
    <property type="match status" value="1"/>
</dbReference>
<keyword evidence="4 5" id="KW-0472">Membrane</keyword>
<comment type="subcellular location">
    <subcellularLocation>
        <location evidence="1">Membrane</location>
        <topology evidence="1">Multi-pass membrane protein</topology>
    </subcellularLocation>
</comment>
<keyword evidence="2 5" id="KW-0812">Transmembrane</keyword>
<dbReference type="Proteomes" id="UP000709466">
    <property type="component" value="Unassembled WGS sequence"/>
</dbReference>
<feature type="transmembrane region" description="Helical" evidence="5">
    <location>
        <begin position="136"/>
        <end position="155"/>
    </location>
</feature>
<name>A0ABX0W4X6_9RHOB</name>
<comment type="caution">
    <text evidence="6">The sequence shown here is derived from an EMBL/GenBank/DDBJ whole genome shotgun (WGS) entry which is preliminary data.</text>
</comment>
<reference evidence="6 7" key="1">
    <citation type="submission" date="2020-03" db="EMBL/GenBank/DDBJ databases">
        <title>Bacterial isolates of synthetic phycosphere.</title>
        <authorList>
            <person name="Fu H."/>
            <person name="Moran M.A."/>
        </authorList>
    </citation>
    <scope>NUCLEOTIDE SEQUENCE [LARGE SCALE GENOMIC DNA]</scope>
    <source>
        <strain evidence="6 7">HF1</strain>
    </source>
</reference>
<keyword evidence="7" id="KW-1185">Reference proteome</keyword>
<sequence>MNKRNKIVALAGLAHAGMLGGAYFIFEKLMGLPPCAMCFWQRYPHGAAIVIAIAALFLPGPVLPVLGLLAALTTGGIGVYHAGVEQKWWAGPSSCTGSGQDLGALSGTDLLAVDAAPKLVMCDQISWQWLGLSMPAWNAVVSFGIAIIWIMAIRASRRTVY</sequence>